<reference evidence="2 3" key="1">
    <citation type="submission" date="2019-06" db="EMBL/GenBank/DDBJ databases">
        <title>Whole genome shotgun sequence of Brevibacillus formosus NBRC 15716.</title>
        <authorList>
            <person name="Hosoyama A."/>
            <person name="Uohara A."/>
            <person name="Ohji S."/>
            <person name="Ichikawa N."/>
        </authorList>
    </citation>
    <scope>NUCLEOTIDE SEQUENCE [LARGE SCALE GENOMIC DNA]</scope>
    <source>
        <strain evidence="2 3">NBRC 15716</strain>
    </source>
</reference>
<accession>A0ABQ0TCM6</accession>
<proteinExistence type="predicted"/>
<name>A0ABQ0TCM6_9BACL</name>
<feature type="signal peptide" evidence="1">
    <location>
        <begin position="1"/>
        <end position="20"/>
    </location>
</feature>
<keyword evidence="1" id="KW-0732">Signal</keyword>
<sequence>MKKGLLFFAVAALISTSVFSSGVSAKSAQPYKIEKVQASDGQTANVYYFESEKDAQLFQKKKYSKATTLENQQQLSEEKNASLMYGYTYTGYHGNIQHFFKEKKVNNHSDAPVKGVKFDFSEQRSTKTSASVSADFPKVFKAQVGLEYTSTHTYTISIPVDIPAKHYGQVLTYNNTDVYKFKHPVYGGFNVYYPTESDGYDVYIVKIRN</sequence>
<feature type="chain" id="PRO_5047359220" evidence="1">
    <location>
        <begin position="21"/>
        <end position="209"/>
    </location>
</feature>
<protein>
    <submittedName>
        <fullName evidence="2">Uncharacterized protein</fullName>
    </submittedName>
</protein>
<evidence type="ECO:0000256" key="1">
    <source>
        <dbReference type="SAM" id="SignalP"/>
    </source>
</evidence>
<dbReference type="RefSeq" id="WP_174769396.1">
    <property type="nucleotide sequence ID" value="NZ_BJOL01000039.1"/>
</dbReference>
<dbReference type="Proteomes" id="UP000319498">
    <property type="component" value="Unassembled WGS sequence"/>
</dbReference>
<organism evidence="2 3">
    <name type="scientific">Brevibacillus formosus</name>
    <dbReference type="NCBI Taxonomy" id="54913"/>
    <lineage>
        <taxon>Bacteria</taxon>
        <taxon>Bacillati</taxon>
        <taxon>Bacillota</taxon>
        <taxon>Bacilli</taxon>
        <taxon>Bacillales</taxon>
        <taxon>Paenibacillaceae</taxon>
        <taxon>Brevibacillus</taxon>
    </lineage>
</organism>
<gene>
    <name evidence="2" type="ORF">BFO01nite_51680</name>
</gene>
<evidence type="ECO:0000313" key="2">
    <source>
        <dbReference type="EMBL" id="GED61036.1"/>
    </source>
</evidence>
<evidence type="ECO:0000313" key="3">
    <source>
        <dbReference type="Proteomes" id="UP000319498"/>
    </source>
</evidence>
<keyword evidence="3" id="KW-1185">Reference proteome</keyword>
<dbReference type="EMBL" id="BJOL01000039">
    <property type="protein sequence ID" value="GED61036.1"/>
    <property type="molecule type" value="Genomic_DNA"/>
</dbReference>
<comment type="caution">
    <text evidence="2">The sequence shown here is derived from an EMBL/GenBank/DDBJ whole genome shotgun (WGS) entry which is preliminary data.</text>
</comment>